<reference evidence="5" key="1">
    <citation type="submission" date="2016-11" db="EMBL/GenBank/DDBJ databases">
        <title>Complete genome sequence of Virgibacillus pantothenticus 21D, a halophilic bacterium isolated from the deep hypersaline anoxic basin Discovery in the Mediterranean Sea.</title>
        <authorList>
            <person name="Zeaiter Z."/>
            <person name="Booth J.M."/>
            <person name="Prosdocimi E.M."/>
            <person name="Mapelli F."/>
            <person name="Fusi M."/>
            <person name="Daffonchio D."/>
            <person name="Borin S."/>
            <person name="Crotti E."/>
        </authorList>
    </citation>
    <scope>NUCLEOTIDE SEQUENCE [LARGE SCALE GENOMIC DNA]</scope>
    <source>
        <strain evidence="5">21D</strain>
    </source>
</reference>
<evidence type="ECO:0000259" key="3">
    <source>
        <dbReference type="Pfam" id="PF07859"/>
    </source>
</evidence>
<gene>
    <name evidence="4" type="primary">nlhH</name>
    <name evidence="4" type="ORF">A21D_01578</name>
</gene>
<proteinExistence type="predicted"/>
<dbReference type="GO" id="GO:0106435">
    <property type="term" value="F:carboxylesterase activity"/>
    <property type="evidence" value="ECO:0007669"/>
    <property type="project" value="UniProtKB-EC"/>
</dbReference>
<feature type="compositionally biased region" description="Basic and acidic residues" evidence="2">
    <location>
        <begin position="13"/>
        <end position="39"/>
    </location>
</feature>
<feature type="region of interest" description="Disordered" evidence="2">
    <location>
        <begin position="1"/>
        <end position="59"/>
    </location>
</feature>
<dbReference type="AlphaFoldDB" id="A0A2K9IY41"/>
<evidence type="ECO:0000313" key="4">
    <source>
        <dbReference type="EMBL" id="AUJ24659.1"/>
    </source>
</evidence>
<dbReference type="InterPro" id="IPR029058">
    <property type="entry name" value="AB_hydrolase_fold"/>
</dbReference>
<sequence length="354" mass="40114">MNVTTDQLMKTVNTDDTRMQVKPVPGKDESGHIDPRTLEELSMTGEESSSEEKTSEPTVEMMRAGIGWSNAKDITTNELMIEDTEFAGIPVRTYVKKDIANDVLPAIIFYHGGGFFGGSLNNVDLPCRRLADLAEVRVFSVEYGLAPEHPYPEAVINAHQSVVYIHHHHEELKVNANHINVMGDSAGGNLTYVVSLLDRLYGTNYINYAVSIYPVVYQGKNEALLNRFYDLSAIHALEHEDLVHEHIKRFMHFFHFIDQWYIQSADAESWMISPYNVEGNLLKNMPRTLYIAGEYDALRLQGDAFYEKAKQAGADVYCLRYNGMIHAFMDKVGDYVQADDCLKESVKFILEEAE</sequence>
<dbReference type="Proteomes" id="UP000234237">
    <property type="component" value="Chromosome"/>
</dbReference>
<dbReference type="STRING" id="302167.GCA_900166595_00162"/>
<dbReference type="RefSeq" id="WP_101933169.1">
    <property type="nucleotide sequence ID" value="NZ_CP018622.1"/>
</dbReference>
<dbReference type="SUPFAM" id="SSF53474">
    <property type="entry name" value="alpha/beta-Hydrolases"/>
    <property type="match status" value="1"/>
</dbReference>
<evidence type="ECO:0000313" key="5">
    <source>
        <dbReference type="Proteomes" id="UP000234237"/>
    </source>
</evidence>
<dbReference type="EC" id="3.1.1.1" evidence="4"/>
<keyword evidence="1 4" id="KW-0378">Hydrolase</keyword>
<dbReference type="Gene3D" id="3.40.50.1820">
    <property type="entry name" value="alpha/beta hydrolase"/>
    <property type="match status" value="1"/>
</dbReference>
<accession>A0A2K9IY41</accession>
<dbReference type="InterPro" id="IPR013094">
    <property type="entry name" value="AB_hydrolase_3"/>
</dbReference>
<evidence type="ECO:0000256" key="1">
    <source>
        <dbReference type="ARBA" id="ARBA00022801"/>
    </source>
</evidence>
<organism evidence="4 5">
    <name type="scientific">Virgibacillus dokdonensis</name>
    <dbReference type="NCBI Taxonomy" id="302167"/>
    <lineage>
        <taxon>Bacteria</taxon>
        <taxon>Bacillati</taxon>
        <taxon>Bacillota</taxon>
        <taxon>Bacilli</taxon>
        <taxon>Bacillales</taxon>
        <taxon>Bacillaceae</taxon>
        <taxon>Virgibacillus</taxon>
    </lineage>
</organism>
<dbReference type="InterPro" id="IPR050300">
    <property type="entry name" value="GDXG_lipolytic_enzyme"/>
</dbReference>
<evidence type="ECO:0000256" key="2">
    <source>
        <dbReference type="SAM" id="MobiDB-lite"/>
    </source>
</evidence>
<protein>
    <submittedName>
        <fullName evidence="4">Carboxylesterase NlhH</fullName>
        <ecNumber evidence="4">3.1.1.1</ecNumber>
    </submittedName>
</protein>
<feature type="domain" description="Alpha/beta hydrolase fold-3" evidence="3">
    <location>
        <begin position="107"/>
        <end position="329"/>
    </location>
</feature>
<dbReference type="KEGG" id="vpn:A21D_01578"/>
<dbReference type="EMBL" id="CP018622">
    <property type="protein sequence ID" value="AUJ24659.1"/>
    <property type="molecule type" value="Genomic_DNA"/>
</dbReference>
<dbReference type="PANTHER" id="PTHR48081">
    <property type="entry name" value="AB HYDROLASE SUPERFAMILY PROTEIN C4A8.06C"/>
    <property type="match status" value="1"/>
</dbReference>
<name>A0A2K9IY41_9BACI</name>
<feature type="compositionally biased region" description="Polar residues" evidence="2">
    <location>
        <begin position="1"/>
        <end position="12"/>
    </location>
</feature>
<dbReference type="Pfam" id="PF07859">
    <property type="entry name" value="Abhydrolase_3"/>
    <property type="match status" value="1"/>
</dbReference>
<dbReference type="PANTHER" id="PTHR48081:SF8">
    <property type="entry name" value="ALPHA_BETA HYDROLASE FOLD-3 DOMAIN-CONTAINING PROTEIN-RELATED"/>
    <property type="match status" value="1"/>
</dbReference>